<gene>
    <name evidence="1" type="ORF">LEA_14352</name>
</gene>
<feature type="non-terminal residue" evidence="1">
    <location>
        <position position="32"/>
    </location>
</feature>
<organism evidence="1">
    <name type="scientific">human gut metagenome</name>
    <dbReference type="NCBI Taxonomy" id="408170"/>
    <lineage>
        <taxon>unclassified sequences</taxon>
        <taxon>metagenomes</taxon>
        <taxon>organismal metagenomes</taxon>
    </lineage>
</organism>
<proteinExistence type="predicted"/>
<protein>
    <submittedName>
        <fullName evidence="1">Uncharacterized protein</fullName>
    </submittedName>
</protein>
<accession>K1SPZ7</accession>
<dbReference type="EMBL" id="AJWY01009755">
    <property type="protein sequence ID" value="EKC57444.1"/>
    <property type="molecule type" value="Genomic_DNA"/>
</dbReference>
<sequence length="32" mass="3364">MNTSDIRYLVNTLDPKGIPVVTPAGVLGGHLD</sequence>
<name>K1SPZ7_9ZZZZ</name>
<reference evidence="1" key="1">
    <citation type="journal article" date="2013" name="Environ. Microbiol.">
        <title>Microbiota from the distal guts of lean and obese adolescents exhibit partial functional redundancy besides clear differences in community structure.</title>
        <authorList>
            <person name="Ferrer M."/>
            <person name="Ruiz A."/>
            <person name="Lanza F."/>
            <person name="Haange S.B."/>
            <person name="Oberbach A."/>
            <person name="Till H."/>
            <person name="Bargiela R."/>
            <person name="Campoy C."/>
            <person name="Segura M.T."/>
            <person name="Richter M."/>
            <person name="von Bergen M."/>
            <person name="Seifert J."/>
            <person name="Suarez A."/>
        </authorList>
    </citation>
    <scope>NUCLEOTIDE SEQUENCE</scope>
</reference>
<dbReference type="AlphaFoldDB" id="K1SPZ7"/>
<comment type="caution">
    <text evidence="1">The sequence shown here is derived from an EMBL/GenBank/DDBJ whole genome shotgun (WGS) entry which is preliminary data.</text>
</comment>
<evidence type="ECO:0000313" key="1">
    <source>
        <dbReference type="EMBL" id="EKC57444.1"/>
    </source>
</evidence>